<keyword evidence="1" id="KW-0547">Nucleotide-binding</keyword>
<dbReference type="PRINTS" id="PR01590">
    <property type="entry name" value="HTHFIS"/>
</dbReference>
<evidence type="ECO:0000259" key="8">
    <source>
        <dbReference type="PROSITE" id="PS50045"/>
    </source>
</evidence>
<dbReference type="Gene3D" id="3.40.50.300">
    <property type="entry name" value="P-loop containing nucleotide triphosphate hydrolases"/>
    <property type="match status" value="1"/>
</dbReference>
<evidence type="ECO:0000256" key="6">
    <source>
        <dbReference type="ARBA" id="ARBA00023159"/>
    </source>
</evidence>
<dbReference type="InterPro" id="IPR025944">
    <property type="entry name" value="Sigma_54_int_dom_CS"/>
</dbReference>
<dbReference type="GO" id="GO:0043565">
    <property type="term" value="F:sequence-specific DNA binding"/>
    <property type="evidence" value="ECO:0007669"/>
    <property type="project" value="InterPro"/>
</dbReference>
<dbReference type="Pfam" id="PF00158">
    <property type="entry name" value="Sigma54_activat"/>
    <property type="match status" value="1"/>
</dbReference>
<dbReference type="PROSITE" id="PS00676">
    <property type="entry name" value="SIGMA54_INTERACT_2"/>
    <property type="match status" value="1"/>
</dbReference>
<dbReference type="InterPro" id="IPR002078">
    <property type="entry name" value="Sigma_54_int"/>
</dbReference>
<protein>
    <recommendedName>
        <fullName evidence="8">Sigma-54 factor interaction domain-containing protein</fullName>
    </recommendedName>
</protein>
<gene>
    <name evidence="9" type="ORF">LPB140_02875</name>
</gene>
<evidence type="ECO:0000256" key="1">
    <source>
        <dbReference type="ARBA" id="ARBA00022741"/>
    </source>
</evidence>
<keyword evidence="2" id="KW-0067">ATP-binding</keyword>
<evidence type="ECO:0000313" key="9">
    <source>
        <dbReference type="EMBL" id="APG61943.1"/>
    </source>
</evidence>
<name>A0A1L3JA49_9SPHN</name>
<dbReference type="SUPFAM" id="SSF52540">
    <property type="entry name" value="P-loop containing nucleoside triphosphate hydrolases"/>
    <property type="match status" value="1"/>
</dbReference>
<dbReference type="PROSITE" id="PS00688">
    <property type="entry name" value="SIGMA54_INTERACT_3"/>
    <property type="match status" value="1"/>
</dbReference>
<dbReference type="SUPFAM" id="SSF46689">
    <property type="entry name" value="Homeodomain-like"/>
    <property type="match status" value="1"/>
</dbReference>
<keyword evidence="10" id="KW-1185">Reference proteome</keyword>
<dbReference type="GO" id="GO:0005524">
    <property type="term" value="F:ATP binding"/>
    <property type="evidence" value="ECO:0007669"/>
    <property type="project" value="UniProtKB-KW"/>
</dbReference>
<evidence type="ECO:0000256" key="3">
    <source>
        <dbReference type="ARBA" id="ARBA00023012"/>
    </source>
</evidence>
<evidence type="ECO:0000313" key="10">
    <source>
        <dbReference type="Proteomes" id="UP000242561"/>
    </source>
</evidence>
<reference evidence="9 10" key="1">
    <citation type="submission" date="2016-11" db="EMBL/GenBank/DDBJ databases">
        <title>Sphingorhabdus sp. LPB0140, isolated from marine environment.</title>
        <authorList>
            <person name="Kim E."/>
            <person name="Yi H."/>
        </authorList>
    </citation>
    <scope>NUCLEOTIDE SEQUENCE [LARGE SCALE GENOMIC DNA]</scope>
    <source>
        <strain evidence="9 10">LPB0140</strain>
    </source>
</reference>
<dbReference type="Proteomes" id="UP000242561">
    <property type="component" value="Chromosome"/>
</dbReference>
<dbReference type="STRING" id="1913578.LPB140_02875"/>
<organism evidence="9 10">
    <name type="scientific">Sphingorhabdus lutea</name>
    <dbReference type="NCBI Taxonomy" id="1913578"/>
    <lineage>
        <taxon>Bacteria</taxon>
        <taxon>Pseudomonadati</taxon>
        <taxon>Pseudomonadota</taxon>
        <taxon>Alphaproteobacteria</taxon>
        <taxon>Sphingomonadales</taxon>
        <taxon>Sphingomonadaceae</taxon>
        <taxon>Sphingorhabdus</taxon>
    </lineage>
</organism>
<dbReference type="PROSITE" id="PS50045">
    <property type="entry name" value="SIGMA54_INTERACT_4"/>
    <property type="match status" value="1"/>
</dbReference>
<evidence type="ECO:0000256" key="4">
    <source>
        <dbReference type="ARBA" id="ARBA00023015"/>
    </source>
</evidence>
<keyword evidence="3" id="KW-0902">Two-component regulatory system</keyword>
<evidence type="ECO:0000256" key="2">
    <source>
        <dbReference type="ARBA" id="ARBA00022840"/>
    </source>
</evidence>
<dbReference type="AlphaFoldDB" id="A0A1L3JA49"/>
<dbReference type="InterPro" id="IPR025943">
    <property type="entry name" value="Sigma_54_int_dom_ATP-bd_2"/>
</dbReference>
<dbReference type="InterPro" id="IPR058031">
    <property type="entry name" value="AAA_lid_NorR"/>
</dbReference>
<dbReference type="PANTHER" id="PTHR32071">
    <property type="entry name" value="TRANSCRIPTIONAL REGULATORY PROTEIN"/>
    <property type="match status" value="1"/>
</dbReference>
<dbReference type="GO" id="GO:0006355">
    <property type="term" value="P:regulation of DNA-templated transcription"/>
    <property type="evidence" value="ECO:0007669"/>
    <property type="project" value="InterPro"/>
</dbReference>
<dbReference type="InterPro" id="IPR002197">
    <property type="entry name" value="HTH_Fis"/>
</dbReference>
<dbReference type="InterPro" id="IPR003593">
    <property type="entry name" value="AAA+_ATPase"/>
</dbReference>
<dbReference type="InterPro" id="IPR027417">
    <property type="entry name" value="P-loop_NTPase"/>
</dbReference>
<dbReference type="Gene3D" id="1.10.10.60">
    <property type="entry name" value="Homeodomain-like"/>
    <property type="match status" value="1"/>
</dbReference>
<keyword evidence="7" id="KW-0804">Transcription</keyword>
<dbReference type="FunFam" id="3.40.50.300:FF:000006">
    <property type="entry name" value="DNA-binding transcriptional regulator NtrC"/>
    <property type="match status" value="1"/>
</dbReference>
<proteinExistence type="predicted"/>
<feature type="domain" description="Sigma-54 factor interaction" evidence="8">
    <location>
        <begin position="17"/>
        <end position="243"/>
    </location>
</feature>
<dbReference type="SMART" id="SM00382">
    <property type="entry name" value="AAA"/>
    <property type="match status" value="1"/>
</dbReference>
<accession>A0A1L3JA49</accession>
<dbReference type="EMBL" id="CP018154">
    <property type="protein sequence ID" value="APG61943.1"/>
    <property type="molecule type" value="Genomic_DNA"/>
</dbReference>
<dbReference type="Pfam" id="PF25601">
    <property type="entry name" value="AAA_lid_14"/>
    <property type="match status" value="1"/>
</dbReference>
<keyword evidence="5" id="KW-0238">DNA-binding</keyword>
<dbReference type="GO" id="GO:0000160">
    <property type="term" value="P:phosphorelay signal transduction system"/>
    <property type="evidence" value="ECO:0007669"/>
    <property type="project" value="UniProtKB-KW"/>
</dbReference>
<dbReference type="RefSeq" id="WP_072558590.1">
    <property type="nucleotide sequence ID" value="NZ_CP018154.1"/>
</dbReference>
<dbReference type="CDD" id="cd00009">
    <property type="entry name" value="AAA"/>
    <property type="match status" value="1"/>
</dbReference>
<evidence type="ECO:0000256" key="7">
    <source>
        <dbReference type="ARBA" id="ARBA00023163"/>
    </source>
</evidence>
<sequence>MVNVNNYDMEQEYISSIIGNSLPAKRLRHIIEQVAQSDAPILINGPSGTGKELVAAEIHKRSSRHHAELVKINCGAIPSELMESELFGHRKGSFTGAIDNQIGRFKQADKGSLFLDEIGEMSPALQVKLLRVLEDGRIRPIGAASEIETDARIISATNIDIDCAIEKGGLRADLFYRLGVVVIDVPTLKERAQDIGLLVEHFQKKHPKSRRFTLSIEAEKLLKSYDWPGNIRELRNFVERAQIFHSGEILDEFSASELIVQKPRKKPDNQPNQSAPTFKPFVQEEFNNIDMDEDAGEPVNLRELVEELEQQRIQQALNNCEGVIAEAARMLSLKRTTLVEKMRRYDLQIA</sequence>
<evidence type="ECO:0000256" key="5">
    <source>
        <dbReference type="ARBA" id="ARBA00023125"/>
    </source>
</evidence>
<keyword evidence="4" id="KW-0805">Transcription regulation</keyword>
<dbReference type="InterPro" id="IPR009057">
    <property type="entry name" value="Homeodomain-like_sf"/>
</dbReference>
<dbReference type="KEGG" id="sphl:LPB140_02875"/>
<dbReference type="Pfam" id="PF02954">
    <property type="entry name" value="HTH_8"/>
    <property type="match status" value="1"/>
</dbReference>
<keyword evidence="6" id="KW-0010">Activator</keyword>
<dbReference type="Gene3D" id="1.10.8.60">
    <property type="match status" value="1"/>
</dbReference>